<protein>
    <recommendedName>
        <fullName evidence="3">O-acyltransferase WSD1 C-terminal domain-containing protein</fullName>
    </recommendedName>
</protein>
<dbReference type="RefSeq" id="XP_016627521.1">
    <property type="nucleotide sequence ID" value="XM_016781309.1"/>
</dbReference>
<dbReference type="Gene3D" id="3.30.559.10">
    <property type="entry name" value="Chloramphenicol acetyltransferase-like domain"/>
    <property type="match status" value="1"/>
</dbReference>
<dbReference type="Proteomes" id="UP000053411">
    <property type="component" value="Unassembled WGS sequence"/>
</dbReference>
<dbReference type="EMBL" id="KN848094">
    <property type="protein sequence ID" value="KIX93398.1"/>
    <property type="molecule type" value="Genomic_DNA"/>
</dbReference>
<dbReference type="InterPro" id="IPR052058">
    <property type="entry name" value="Alcohol_O-acetyltransferase"/>
</dbReference>
<dbReference type="InterPro" id="IPR010828">
    <property type="entry name" value="Atf2/Sli1-like"/>
</dbReference>
<accession>A0A0D2KAG5</accession>
<evidence type="ECO:0000313" key="2">
    <source>
        <dbReference type="Proteomes" id="UP000053411"/>
    </source>
</evidence>
<dbReference type="SUPFAM" id="SSF52777">
    <property type="entry name" value="CoA-dependent acyltransferases"/>
    <property type="match status" value="1"/>
</dbReference>
<dbReference type="AlphaFoldDB" id="A0A0D2KAG5"/>
<dbReference type="PANTHER" id="PTHR28037:SF1">
    <property type="entry name" value="ALCOHOL O-ACETYLTRANSFERASE 1-RELATED"/>
    <property type="match status" value="1"/>
</dbReference>
<dbReference type="GeneID" id="27716563"/>
<dbReference type="STRING" id="1442371.A0A0D2KAG5"/>
<keyword evidence="2" id="KW-1185">Reference proteome</keyword>
<dbReference type="VEuPathDB" id="FungiDB:Z520_10817"/>
<dbReference type="GO" id="GO:0008080">
    <property type="term" value="F:N-acetyltransferase activity"/>
    <property type="evidence" value="ECO:0007669"/>
    <property type="project" value="TreeGrafter"/>
</dbReference>
<sequence length="498" mass="54610">MWFRQSKTPEKEGFLRAASPNERRCIGRESLGFYRSLVVGGIYQFVEPVQVASISTYIHALRYCVRRHPQLCCTVADADTKSPYYKTCARMDLSQHVQILQHCDGGDGGAAGIQSVESALRAILDSRGPSSIPAWKITVVPFSQQSCFVGFSFAHSIGDGLSGLIFHRTFLEALQDPIVEEDLIWAPKLRQLDPPFDTPTNLPISWSFLLRPLLGSMLPARIASLIGVGEKESSHTSWTASKTFYNPETHLTGLKTLSIDGPVVQEALKTCRKHRGKLTGLLHQLIINALSESLAQYEGGRDTTLDTLVTRTALNMRGCVDKSNEDDMGNFVTATTRNHAIKKVSGSNPCFEIDWASVRSDSAQLAAAAKELRDQPLGLLRYVSDVRGWVLSQLGRRRDCSYEISNLLAFQPSGPGRPTKRSAAVTEMVFCQPADALGPLLYFNVVSVADGPLTLTVTWQTGALALDSGHEEEEEAAFVEMVCRSIESGFTRVSGSPP</sequence>
<name>A0A0D2KAG5_9EURO</name>
<proteinExistence type="predicted"/>
<dbReference type="InterPro" id="IPR023213">
    <property type="entry name" value="CAT-like_dom_sf"/>
</dbReference>
<reference evidence="1 2" key="1">
    <citation type="submission" date="2015-01" db="EMBL/GenBank/DDBJ databases">
        <title>The Genome Sequence of Fonsecaea multimorphosa CBS 102226.</title>
        <authorList>
            <consortium name="The Broad Institute Genomics Platform"/>
            <person name="Cuomo C."/>
            <person name="de Hoog S."/>
            <person name="Gorbushina A."/>
            <person name="Stielow B."/>
            <person name="Teixiera M."/>
            <person name="Abouelleil A."/>
            <person name="Chapman S.B."/>
            <person name="Priest M."/>
            <person name="Young S.K."/>
            <person name="Wortman J."/>
            <person name="Nusbaum C."/>
            <person name="Birren B."/>
        </authorList>
    </citation>
    <scope>NUCLEOTIDE SEQUENCE [LARGE SCALE GENOMIC DNA]</scope>
    <source>
        <strain evidence="1 2">CBS 102226</strain>
    </source>
</reference>
<evidence type="ECO:0008006" key="3">
    <source>
        <dbReference type="Google" id="ProtNLM"/>
    </source>
</evidence>
<gene>
    <name evidence="1" type="ORF">Z520_10817</name>
</gene>
<dbReference type="PANTHER" id="PTHR28037">
    <property type="entry name" value="ALCOHOL O-ACETYLTRANSFERASE 1-RELATED"/>
    <property type="match status" value="1"/>
</dbReference>
<dbReference type="OrthoDB" id="2150604at2759"/>
<evidence type="ECO:0000313" key="1">
    <source>
        <dbReference type="EMBL" id="KIX93398.1"/>
    </source>
</evidence>
<dbReference type="Pfam" id="PF07247">
    <property type="entry name" value="AATase"/>
    <property type="match status" value="1"/>
</dbReference>
<organism evidence="1 2">
    <name type="scientific">Fonsecaea multimorphosa CBS 102226</name>
    <dbReference type="NCBI Taxonomy" id="1442371"/>
    <lineage>
        <taxon>Eukaryota</taxon>
        <taxon>Fungi</taxon>
        <taxon>Dikarya</taxon>
        <taxon>Ascomycota</taxon>
        <taxon>Pezizomycotina</taxon>
        <taxon>Eurotiomycetes</taxon>
        <taxon>Chaetothyriomycetidae</taxon>
        <taxon>Chaetothyriales</taxon>
        <taxon>Herpotrichiellaceae</taxon>
        <taxon>Fonsecaea</taxon>
    </lineage>
</organism>